<dbReference type="RefSeq" id="WP_179372260.1">
    <property type="nucleotide sequence ID" value="NZ_CP026995.1"/>
</dbReference>
<feature type="coiled-coil region" evidence="1">
    <location>
        <begin position="28"/>
        <end position="72"/>
    </location>
</feature>
<evidence type="ECO:0008006" key="4">
    <source>
        <dbReference type="Google" id="ProtNLM"/>
    </source>
</evidence>
<dbReference type="EMBL" id="CP026995">
    <property type="protein sequence ID" value="QLH06189.1"/>
    <property type="molecule type" value="Genomic_DNA"/>
</dbReference>
<dbReference type="GeneID" id="56067037"/>
<gene>
    <name evidence="2" type="ORF">C5F50_03165</name>
</gene>
<dbReference type="KEGG" id="nue:C5F50_03165"/>
<dbReference type="Gene3D" id="2.40.10.10">
    <property type="entry name" value="Trypsin-like serine proteases"/>
    <property type="match status" value="2"/>
</dbReference>
<evidence type="ECO:0000313" key="3">
    <source>
        <dbReference type="Proteomes" id="UP000509478"/>
    </source>
</evidence>
<dbReference type="SUPFAM" id="SSF50494">
    <property type="entry name" value="Trypsin-like serine proteases"/>
    <property type="match status" value="1"/>
</dbReference>
<keyword evidence="3" id="KW-1185">Reference proteome</keyword>
<proteinExistence type="predicted"/>
<dbReference type="AlphaFoldDB" id="A0A7D5M8Z5"/>
<dbReference type="InterPro" id="IPR043504">
    <property type="entry name" value="Peptidase_S1_PA_chymotrypsin"/>
</dbReference>
<organism evidence="2 3">
    <name type="scientific">Nitrosopumilus ureiphilus</name>
    <dbReference type="NCBI Taxonomy" id="1470067"/>
    <lineage>
        <taxon>Archaea</taxon>
        <taxon>Nitrososphaerota</taxon>
        <taxon>Nitrososphaeria</taxon>
        <taxon>Nitrosopumilales</taxon>
        <taxon>Nitrosopumilaceae</taxon>
        <taxon>Nitrosopumilus</taxon>
    </lineage>
</organism>
<protein>
    <recommendedName>
        <fullName evidence="4">Peptidase S1</fullName>
    </recommendedName>
</protein>
<keyword evidence="1" id="KW-0175">Coiled coil</keyword>
<evidence type="ECO:0000313" key="2">
    <source>
        <dbReference type="EMBL" id="QLH06189.1"/>
    </source>
</evidence>
<accession>A0A7D5M8Z5</accession>
<dbReference type="InterPro" id="IPR009003">
    <property type="entry name" value="Peptidase_S1_PA"/>
</dbReference>
<sequence>MITKNAKTILFASLIAAMILPFSMMGIADAIQDNNQRMEAKKQNIANLGDKMQALSVKIFDLEATLANLESEGNVDEQESIKKTLAASYGELDRLQAKAYKLFEIPEKRYQKLLEAKQQILEEYDGTGMIDDIFIDHSDESIQVILYSDYFESHKDTVKSKADSIASKKPATPADDVGNIKVGIKHFTPSAVMASDEACAGVGSGNSGYNQICNKATISFPATKSSVNGFVTVGHALQEGLNTYPSNAINQLPVYQPGPADTNGNGIGVVPTGQSLTDLNWQAQILGTLSYGVYDASQNEDAAFVKLSLGKTVNKEVDINGATYNIASYLTGNPTIGHYVYKSGLATGTTFGFVQSVNTDGVYASYTQCKGDSGSPVGTVLGADFTFYGMHLGTVGSGPFFNQPSCSGSDTYSKFMTYSTIVNQIGVTGQTQ</sequence>
<name>A0A7D5M8Z5_9ARCH</name>
<reference evidence="2 3" key="1">
    <citation type="submission" date="2018-02" db="EMBL/GenBank/DDBJ databases">
        <title>Complete genome of Nitrosopumilus ureaphilus PS0.</title>
        <authorList>
            <person name="Qin W."/>
            <person name="Zheng Y."/>
            <person name="Stahl D.A."/>
        </authorList>
    </citation>
    <scope>NUCLEOTIDE SEQUENCE [LARGE SCALE GENOMIC DNA]</scope>
    <source>
        <strain evidence="2 3">PS0</strain>
    </source>
</reference>
<dbReference type="Proteomes" id="UP000509478">
    <property type="component" value="Chromosome"/>
</dbReference>
<evidence type="ECO:0000256" key="1">
    <source>
        <dbReference type="SAM" id="Coils"/>
    </source>
</evidence>